<keyword evidence="5" id="KW-1185">Reference proteome</keyword>
<sequence>MNISLTELLAFRNPRCRCLGGLSTEKRITSVVPHVGDLVELNNTIRMSARNQLPDLRGALVVMLGGGREPLTSWRLDATIAQLAAVGASAIVGNFPNGDVPAATIALAERLSFAVLHTEQPWQLSVAARDLLTDSQGPSLTLVRTVITQASRHLDDLDRYIKSVSARIGHELWLVDASGSSSGDEVLDLTQWPRLREALHPVHKVVLEAGRRTLIAVPVRVGQGAQRWLIVDSENLSAAESRALEFGLEAAAIAVAHRLTLRRLHEERGSQQRAFLLGEVLRSGAEIVPTVRAQALDAGWQLEGFHTAIRVLPAEEIDALALRMRVQDVFSRAGLDVAVVEQASGWVAWRTETRPPEHAMAHATRAAIRRVQLELAAQVTVAVGLGGTYPGVGGLATSIREAGEAARLAANRPQFGFFLSFDSINSAQILLARTEDSLFTASASDLLQPLLNENPHLLETLSAFLDQESSVGETAAVLGIHRNTVADRLRRARTLLRMDLDDPDARLAVHLACRALTRAVPSRDH</sequence>
<dbReference type="EMBL" id="VIWV01000002">
    <property type="protein sequence ID" value="TWF73990.1"/>
    <property type="molecule type" value="Genomic_DNA"/>
</dbReference>
<dbReference type="InterPro" id="IPR025736">
    <property type="entry name" value="PucR_C-HTH_dom"/>
</dbReference>
<comment type="caution">
    <text evidence="4">The sequence shown here is derived from an EMBL/GenBank/DDBJ whole genome shotgun (WGS) entry which is preliminary data.</text>
</comment>
<dbReference type="Pfam" id="PF17853">
    <property type="entry name" value="GGDEF_2"/>
    <property type="match status" value="1"/>
</dbReference>
<organism evidence="4 5">
    <name type="scientific">Streptomyces capillispiralis</name>
    <dbReference type="NCBI Taxonomy" id="68182"/>
    <lineage>
        <taxon>Bacteria</taxon>
        <taxon>Bacillati</taxon>
        <taxon>Actinomycetota</taxon>
        <taxon>Actinomycetes</taxon>
        <taxon>Kitasatosporales</taxon>
        <taxon>Streptomycetaceae</taxon>
        <taxon>Streptomyces</taxon>
    </lineage>
</organism>
<dbReference type="AlphaFoldDB" id="A0A561SGJ1"/>
<dbReference type="PANTHER" id="PTHR33744">
    <property type="entry name" value="CARBOHYDRATE DIACID REGULATOR"/>
    <property type="match status" value="1"/>
</dbReference>
<dbReference type="Proteomes" id="UP000316603">
    <property type="component" value="Unassembled WGS sequence"/>
</dbReference>
<dbReference type="RefSeq" id="WP_145872317.1">
    <property type="nucleotide sequence ID" value="NZ_BNCE01000028.1"/>
</dbReference>
<proteinExistence type="inferred from homology"/>
<accession>A0A561SGJ1</accession>
<dbReference type="InterPro" id="IPR041522">
    <property type="entry name" value="CdaR_GGDEF"/>
</dbReference>
<evidence type="ECO:0000313" key="5">
    <source>
        <dbReference type="Proteomes" id="UP000316603"/>
    </source>
</evidence>
<dbReference type="InterPro" id="IPR042070">
    <property type="entry name" value="PucR_C-HTH_sf"/>
</dbReference>
<dbReference type="Gene3D" id="1.10.10.2840">
    <property type="entry name" value="PucR C-terminal helix-turn-helix domain"/>
    <property type="match status" value="1"/>
</dbReference>
<dbReference type="SUPFAM" id="SSF88659">
    <property type="entry name" value="Sigma3 and sigma4 domains of RNA polymerase sigma factors"/>
    <property type="match status" value="1"/>
</dbReference>
<dbReference type="InterPro" id="IPR051448">
    <property type="entry name" value="CdaR-like_regulators"/>
</dbReference>
<protein>
    <submittedName>
        <fullName evidence="4">PucR-like helix-turn-helix protein</fullName>
    </submittedName>
</protein>
<evidence type="ECO:0000256" key="1">
    <source>
        <dbReference type="ARBA" id="ARBA00006754"/>
    </source>
</evidence>
<evidence type="ECO:0000259" key="2">
    <source>
        <dbReference type="Pfam" id="PF13556"/>
    </source>
</evidence>
<dbReference type="InterPro" id="IPR013324">
    <property type="entry name" value="RNA_pol_sigma_r3/r4-like"/>
</dbReference>
<comment type="similarity">
    <text evidence="1">Belongs to the CdaR family.</text>
</comment>
<dbReference type="OrthoDB" id="3190266at2"/>
<evidence type="ECO:0000259" key="3">
    <source>
        <dbReference type="Pfam" id="PF17853"/>
    </source>
</evidence>
<feature type="domain" description="CdaR GGDEF-like" evidence="3">
    <location>
        <begin position="290"/>
        <end position="408"/>
    </location>
</feature>
<dbReference type="PANTHER" id="PTHR33744:SF7">
    <property type="entry name" value="PUCR FAMILY TRANSCRIPTIONAL REGULATOR"/>
    <property type="match status" value="1"/>
</dbReference>
<dbReference type="Pfam" id="PF13556">
    <property type="entry name" value="HTH_30"/>
    <property type="match status" value="1"/>
</dbReference>
<feature type="domain" description="PucR C-terminal helix-turn-helix" evidence="2">
    <location>
        <begin position="457"/>
        <end position="515"/>
    </location>
</feature>
<reference evidence="4 5" key="1">
    <citation type="submission" date="2019-06" db="EMBL/GenBank/DDBJ databases">
        <title>Sequencing the genomes of 1000 actinobacteria strains.</title>
        <authorList>
            <person name="Klenk H.-P."/>
        </authorList>
    </citation>
    <scope>NUCLEOTIDE SEQUENCE [LARGE SCALE GENOMIC DNA]</scope>
    <source>
        <strain evidence="4 5">DSM 41695</strain>
    </source>
</reference>
<name>A0A561SGJ1_9ACTN</name>
<gene>
    <name evidence="4" type="ORF">FHX78_1222</name>
</gene>
<evidence type="ECO:0000313" key="4">
    <source>
        <dbReference type="EMBL" id="TWF73990.1"/>
    </source>
</evidence>